<dbReference type="STRING" id="691883.A0A058Z044"/>
<keyword evidence="6" id="KW-0963">Cytoplasm</keyword>
<gene>
    <name evidence="8" type="ORF">H696_06100</name>
</gene>
<evidence type="ECO:0000259" key="7">
    <source>
        <dbReference type="Pfam" id="PF01702"/>
    </source>
</evidence>
<feature type="region of interest" description="RNA binding; important for wobble base 34 recognition" evidence="6">
    <location>
        <begin position="308"/>
        <end position="312"/>
    </location>
</feature>
<evidence type="ECO:0000256" key="2">
    <source>
        <dbReference type="ARBA" id="ARBA00022679"/>
    </source>
</evidence>
<feature type="binding site" evidence="6">
    <location>
        <position position="343"/>
    </location>
    <ligand>
        <name>Zn(2+)</name>
        <dbReference type="ChEBI" id="CHEBI:29105"/>
    </ligand>
</feature>
<sequence>MTQLNYEPIDEATLADSNMPPIAETELVPTPVRMTTTALEFKLVAKCSTTRARASVLSLPHADVLTPVFMPVGTQGTLKGISTKQLEDLDCRIMLGNTYHLGNRPGEEVMKEMGGLHKFQNWNRALLTDSGGFQMVSLLKFARVTEEGVLFESPHDGSEMLLTPEKSVEIQNGIGADILMQLDDVISSTVTGKRVEEAMYRSIRWLDRCIMAHGRATDQNIFAIIQGGLDADLRTICVREMVKRNTPGYAIGGLSGGEAKDAFWRTVAHTAPLLPENKPIYCMGVGFAIDLVVCTALGVDMFDCVYPTRTARFGTALTDAGNMQLKHSKYATDLQPIDADCPCMTCRTYSRAYLHSILGQETVVCHLLSIHNVAYQLRLMTRMRDAIIADEFPAFVRTFMSTMFAHSPYPQWIVDSMRSVNVELNPNPHGITSAER</sequence>
<feature type="binding site" evidence="6">
    <location>
        <position position="346"/>
    </location>
    <ligand>
        <name>Zn(2+)</name>
        <dbReference type="ChEBI" id="CHEBI:29105"/>
    </ligand>
</feature>
<dbReference type="InterPro" id="IPR036511">
    <property type="entry name" value="TGT-like_sf"/>
</dbReference>
<dbReference type="PANTHER" id="PTHR43530">
    <property type="entry name" value="QUEUINE TRNA-RIBOSYLTRANSFERASE CATALYTIC SUBUNIT 1"/>
    <property type="match status" value="1"/>
</dbReference>
<dbReference type="eggNOG" id="KOG3908">
    <property type="taxonomic scope" value="Eukaryota"/>
</dbReference>
<dbReference type="RefSeq" id="XP_009498137.1">
    <property type="nucleotide sequence ID" value="XM_009499862.1"/>
</dbReference>
<dbReference type="GO" id="GO:0008479">
    <property type="term" value="F:tRNA-guanosine(34) queuine transglycosylase activity"/>
    <property type="evidence" value="ECO:0007669"/>
    <property type="project" value="UniProtKB-UniRule"/>
</dbReference>
<organism evidence="8">
    <name type="scientific">Fonticula alba</name>
    <name type="common">Slime mold</name>
    <dbReference type="NCBI Taxonomy" id="691883"/>
    <lineage>
        <taxon>Eukaryota</taxon>
        <taxon>Rotosphaerida</taxon>
        <taxon>Fonticulaceae</taxon>
        <taxon>Fonticula</taxon>
    </lineage>
</organism>
<comment type="function">
    <text evidence="6">Catalytic subunit of the queuine tRNA-ribosyltransferase (TGT) that catalyzes the base-exchange of a guanine (G) residue with queuine (Q) at position 34 (anticodon wobble position) in tRNAs with GU(N) anticodons (tRNA-Asp, -Asn, -His and -Tyr), resulting in the hypermodified nucleoside queuosine (7-(((4,5-cis-dihydroxy-2-cyclopenten-1-yl)amino)methyl)-7-deazaguanosine). Catalysis occurs through a double-displacement mechanism. The nucleophile active site attacks the C1' of nucleotide 34 to detach the guanine base from the RNA, forming a covalent enzyme-RNA intermediate. The proton acceptor active site deprotonates the incoming queuine, allowing a nucleophilic attack on the C1' of the ribose to form the product.</text>
</comment>
<feature type="domain" description="tRNA-guanine(15) transglycosylase-like" evidence="7">
    <location>
        <begin position="50"/>
        <end position="403"/>
    </location>
</feature>
<dbReference type="Proteomes" id="UP000030693">
    <property type="component" value="Unassembled WGS sequence"/>
</dbReference>
<evidence type="ECO:0000313" key="8">
    <source>
        <dbReference type="EMBL" id="KCV67461.1"/>
    </source>
</evidence>
<evidence type="ECO:0000256" key="6">
    <source>
        <dbReference type="HAMAP-Rule" id="MF_03218"/>
    </source>
</evidence>
<reference evidence="8" key="1">
    <citation type="submission" date="2013-04" db="EMBL/GenBank/DDBJ databases">
        <title>The Genome Sequence of Fonticula alba ATCC 38817.</title>
        <authorList>
            <consortium name="The Broad Institute Genomics Platform"/>
            <person name="Russ C."/>
            <person name="Cuomo C."/>
            <person name="Burger G."/>
            <person name="Gray M.W."/>
            <person name="Holland P.W.H."/>
            <person name="King N."/>
            <person name="Lang F.B.F."/>
            <person name="Roger A.J."/>
            <person name="Ruiz-Trillo I."/>
            <person name="Brown M."/>
            <person name="Walker B."/>
            <person name="Young S."/>
            <person name="Zeng Q."/>
            <person name="Gargeya S."/>
            <person name="Fitzgerald M."/>
            <person name="Haas B."/>
            <person name="Abouelleil A."/>
            <person name="Allen A.W."/>
            <person name="Alvarado L."/>
            <person name="Arachchi H.M."/>
            <person name="Berlin A.M."/>
            <person name="Chapman S.B."/>
            <person name="Gainer-Dewar J."/>
            <person name="Goldberg J."/>
            <person name="Griggs A."/>
            <person name="Gujja S."/>
            <person name="Hansen M."/>
            <person name="Howarth C."/>
            <person name="Imamovic A."/>
            <person name="Ireland A."/>
            <person name="Larimer J."/>
            <person name="McCowan C."/>
            <person name="Murphy C."/>
            <person name="Pearson M."/>
            <person name="Poon T.W."/>
            <person name="Priest M."/>
            <person name="Roberts A."/>
            <person name="Saif S."/>
            <person name="Shea T."/>
            <person name="Sisk P."/>
            <person name="Sykes S."/>
            <person name="Wortman J."/>
            <person name="Nusbaum C."/>
            <person name="Birren B."/>
        </authorList>
    </citation>
    <scope>NUCLEOTIDE SEQUENCE [LARGE SCALE GENOMIC DNA]</scope>
    <source>
        <strain evidence="8">ATCC 38817</strain>
    </source>
</reference>
<accession>A0A058Z044</accession>
<keyword evidence="3 6" id="KW-0819">tRNA processing</keyword>
<dbReference type="NCBIfam" id="TIGR00430">
    <property type="entry name" value="Q_tRNA_tgt"/>
    <property type="match status" value="1"/>
</dbReference>
<dbReference type="GO" id="GO:0006400">
    <property type="term" value="P:tRNA modification"/>
    <property type="evidence" value="ECO:0007669"/>
    <property type="project" value="InterPro"/>
</dbReference>
<feature type="binding site" evidence="6">
    <location>
        <position position="341"/>
    </location>
    <ligand>
        <name>Zn(2+)</name>
        <dbReference type="ChEBI" id="CHEBI:29105"/>
    </ligand>
</feature>
<dbReference type="OMA" id="IDLFDCV"/>
<comment type="similarity">
    <text evidence="6">Belongs to the queuine tRNA-ribosyltransferase family.</text>
</comment>
<feature type="region of interest" description="RNA binding" evidence="6">
    <location>
        <begin position="284"/>
        <end position="290"/>
    </location>
</feature>
<dbReference type="Gene3D" id="3.20.20.105">
    <property type="entry name" value="Queuine tRNA-ribosyltransferase-like"/>
    <property type="match status" value="1"/>
</dbReference>
<dbReference type="GO" id="GO:0005829">
    <property type="term" value="C:cytosol"/>
    <property type="evidence" value="ECO:0007669"/>
    <property type="project" value="TreeGrafter"/>
</dbReference>
<evidence type="ECO:0000256" key="4">
    <source>
        <dbReference type="ARBA" id="ARBA00022723"/>
    </source>
</evidence>
<dbReference type="EC" id="2.4.2.64" evidence="6"/>
<evidence type="ECO:0000256" key="5">
    <source>
        <dbReference type="ARBA" id="ARBA00022833"/>
    </source>
</evidence>
<feature type="binding site" evidence="6">
    <location>
        <position position="371"/>
    </location>
    <ligand>
        <name>Zn(2+)</name>
        <dbReference type="ChEBI" id="CHEBI:29105"/>
    </ligand>
</feature>
<comment type="cofactor">
    <cofactor evidence="6">
        <name>Zn(2+)</name>
        <dbReference type="ChEBI" id="CHEBI:29105"/>
    </cofactor>
</comment>
<keyword evidence="4 6" id="KW-0479">Metal-binding</keyword>
<keyword evidence="2 6" id="KW-0808">Transferase</keyword>
<feature type="active site" description="Proton acceptor" evidence="6">
    <location>
        <position position="129"/>
    </location>
</feature>
<dbReference type="PANTHER" id="PTHR43530:SF1">
    <property type="entry name" value="QUEUINE TRNA-RIBOSYLTRANSFERASE CATALYTIC SUBUNIT 1"/>
    <property type="match status" value="1"/>
</dbReference>
<dbReference type="NCBIfam" id="TIGR00449">
    <property type="entry name" value="tgt_general"/>
    <property type="match status" value="1"/>
</dbReference>
<dbReference type="GO" id="GO:0046872">
    <property type="term" value="F:metal ion binding"/>
    <property type="evidence" value="ECO:0007669"/>
    <property type="project" value="UniProtKB-KW"/>
</dbReference>
<feature type="binding site" evidence="6">
    <location>
        <position position="183"/>
    </location>
    <ligand>
        <name>substrate</name>
    </ligand>
</feature>
<dbReference type="HAMAP" id="MF_00168">
    <property type="entry name" value="Q_tRNA_Tgt"/>
    <property type="match status" value="1"/>
</dbReference>
<keyword evidence="9" id="KW-1185">Reference proteome</keyword>
<dbReference type="AlphaFoldDB" id="A0A058Z044"/>
<evidence type="ECO:0000313" key="9">
    <source>
        <dbReference type="Proteomes" id="UP000030693"/>
    </source>
</evidence>
<feature type="active site" description="Nucleophile" evidence="6">
    <location>
        <position position="303"/>
    </location>
</feature>
<dbReference type="OrthoDB" id="10249838at2759"/>
<comment type="subcellular location">
    <subcellularLocation>
        <location evidence="6">Cytoplasm</location>
    </subcellularLocation>
</comment>
<feature type="binding site" evidence="6">
    <location>
        <position position="253"/>
    </location>
    <ligand>
        <name>substrate</name>
    </ligand>
</feature>
<comment type="subunit">
    <text evidence="6">Heterodimer of a catalytic subunit and an accessory subunit.</text>
</comment>
<feature type="binding site" evidence="6">
    <location>
        <position position="226"/>
    </location>
    <ligand>
        <name>substrate</name>
    </ligand>
</feature>
<feature type="binding site" evidence="6">
    <location>
        <begin position="129"/>
        <end position="133"/>
    </location>
    <ligand>
        <name>substrate</name>
    </ligand>
</feature>
<protein>
    <recommendedName>
        <fullName evidence="6">Queuine tRNA-ribosyltransferase catalytic subunit 1</fullName>
        <ecNumber evidence="6">2.4.2.64</ecNumber>
    </recommendedName>
    <alternativeName>
        <fullName evidence="6">Guanine insertion enzyme</fullName>
    </alternativeName>
    <alternativeName>
        <fullName evidence="6">tRNA-guanine transglycosylase</fullName>
    </alternativeName>
</protein>
<evidence type="ECO:0000256" key="3">
    <source>
        <dbReference type="ARBA" id="ARBA00022694"/>
    </source>
</evidence>
<dbReference type="Pfam" id="PF01702">
    <property type="entry name" value="TGT"/>
    <property type="match status" value="1"/>
</dbReference>
<comment type="catalytic activity">
    <reaction evidence="6">
        <text>guanosine(34) in tRNA + queuine = queuosine(34) in tRNA + guanine</text>
        <dbReference type="Rhea" id="RHEA:16633"/>
        <dbReference type="Rhea" id="RHEA-COMP:10341"/>
        <dbReference type="Rhea" id="RHEA-COMP:18571"/>
        <dbReference type="ChEBI" id="CHEBI:16235"/>
        <dbReference type="ChEBI" id="CHEBI:17433"/>
        <dbReference type="ChEBI" id="CHEBI:74269"/>
        <dbReference type="ChEBI" id="CHEBI:194431"/>
        <dbReference type="EC" id="2.4.2.64"/>
    </reaction>
</comment>
<dbReference type="InterPro" id="IPR002616">
    <property type="entry name" value="tRNA_ribo_trans-like"/>
</dbReference>
<proteinExistence type="inferred from homology"/>
<dbReference type="SUPFAM" id="SSF51713">
    <property type="entry name" value="tRNA-guanine transglycosylase"/>
    <property type="match status" value="1"/>
</dbReference>
<name>A0A058Z044_FONAL</name>
<dbReference type="InterPro" id="IPR004803">
    <property type="entry name" value="TGT"/>
</dbReference>
<keyword evidence="1 6" id="KW-0328">Glycosyltransferase</keyword>
<dbReference type="EMBL" id="KB932218">
    <property type="protein sequence ID" value="KCV67461.1"/>
    <property type="molecule type" value="Genomic_DNA"/>
</dbReference>
<keyword evidence="5 6" id="KW-0862">Zinc</keyword>
<evidence type="ECO:0000256" key="1">
    <source>
        <dbReference type="ARBA" id="ARBA00022676"/>
    </source>
</evidence>
<dbReference type="GeneID" id="20530825"/>